<dbReference type="EMBL" id="LKCW01000140">
    <property type="protein sequence ID" value="KPM38235.1"/>
    <property type="molecule type" value="Genomic_DNA"/>
</dbReference>
<dbReference type="InterPro" id="IPR036259">
    <property type="entry name" value="MFS_trans_sf"/>
</dbReference>
<gene>
    <name evidence="6" type="ORF">AK830_g8331</name>
</gene>
<dbReference type="AlphaFoldDB" id="A0A0P7AKN7"/>
<keyword evidence="3 5" id="KW-1133">Transmembrane helix</keyword>
<name>A0A0P7AKN7_9HYPO</name>
<comment type="subcellular location">
    <subcellularLocation>
        <location evidence="1">Membrane</location>
    </subcellularLocation>
</comment>
<protein>
    <recommendedName>
        <fullName evidence="8">Major facilitator superfamily (MFS) profile domain-containing protein</fullName>
    </recommendedName>
</protein>
<evidence type="ECO:0008006" key="8">
    <source>
        <dbReference type="Google" id="ProtNLM"/>
    </source>
</evidence>
<dbReference type="SUPFAM" id="SSF103473">
    <property type="entry name" value="MFS general substrate transporter"/>
    <property type="match status" value="1"/>
</dbReference>
<evidence type="ECO:0000256" key="3">
    <source>
        <dbReference type="ARBA" id="ARBA00022989"/>
    </source>
</evidence>
<evidence type="ECO:0000256" key="5">
    <source>
        <dbReference type="SAM" id="Phobius"/>
    </source>
</evidence>
<keyword evidence="4 5" id="KW-0472">Membrane</keyword>
<feature type="transmembrane region" description="Helical" evidence="5">
    <location>
        <begin position="98"/>
        <end position="117"/>
    </location>
</feature>
<dbReference type="GO" id="GO:0022857">
    <property type="term" value="F:transmembrane transporter activity"/>
    <property type="evidence" value="ECO:0007669"/>
    <property type="project" value="InterPro"/>
</dbReference>
<sequence length="123" mass="13033">MERAKTPFALIRADLSPRLLAVAFFGSLASTGFGFDQGWWSGAISFPEFANVFGHYNAAADSWALSATQQSVGTGVGILAVVVGLFVGSLLNEKVGRWWTFLAQALISLAGVVIKATTEDSYA</sequence>
<dbReference type="GO" id="GO:0016020">
    <property type="term" value="C:membrane"/>
    <property type="evidence" value="ECO:0007669"/>
    <property type="project" value="UniProtKB-SubCell"/>
</dbReference>
<proteinExistence type="predicted"/>
<dbReference type="Gene3D" id="1.20.1250.20">
    <property type="entry name" value="MFS general substrate transporter like domains"/>
    <property type="match status" value="1"/>
</dbReference>
<evidence type="ECO:0000256" key="2">
    <source>
        <dbReference type="ARBA" id="ARBA00022692"/>
    </source>
</evidence>
<organism evidence="6 7">
    <name type="scientific">Neonectria ditissima</name>
    <dbReference type="NCBI Taxonomy" id="78410"/>
    <lineage>
        <taxon>Eukaryota</taxon>
        <taxon>Fungi</taxon>
        <taxon>Dikarya</taxon>
        <taxon>Ascomycota</taxon>
        <taxon>Pezizomycotina</taxon>
        <taxon>Sordariomycetes</taxon>
        <taxon>Hypocreomycetidae</taxon>
        <taxon>Hypocreales</taxon>
        <taxon>Nectriaceae</taxon>
        <taxon>Neonectria</taxon>
    </lineage>
</organism>
<keyword evidence="2 5" id="KW-0812">Transmembrane</keyword>
<comment type="caution">
    <text evidence="6">The sequence shown here is derived from an EMBL/GenBank/DDBJ whole genome shotgun (WGS) entry which is preliminary data.</text>
</comment>
<dbReference type="OrthoDB" id="6612291at2759"/>
<dbReference type="Pfam" id="PF00083">
    <property type="entry name" value="Sugar_tr"/>
    <property type="match status" value="1"/>
</dbReference>
<evidence type="ECO:0000256" key="1">
    <source>
        <dbReference type="ARBA" id="ARBA00004370"/>
    </source>
</evidence>
<dbReference type="Proteomes" id="UP000050424">
    <property type="component" value="Unassembled WGS sequence"/>
</dbReference>
<dbReference type="InterPro" id="IPR005828">
    <property type="entry name" value="MFS_sugar_transport-like"/>
</dbReference>
<accession>A0A0P7AKN7</accession>
<evidence type="ECO:0000256" key="4">
    <source>
        <dbReference type="ARBA" id="ARBA00023136"/>
    </source>
</evidence>
<evidence type="ECO:0000313" key="6">
    <source>
        <dbReference type="EMBL" id="KPM38235.1"/>
    </source>
</evidence>
<evidence type="ECO:0000313" key="7">
    <source>
        <dbReference type="Proteomes" id="UP000050424"/>
    </source>
</evidence>
<keyword evidence="7" id="KW-1185">Reference proteome</keyword>
<feature type="transmembrane region" description="Helical" evidence="5">
    <location>
        <begin position="72"/>
        <end position="91"/>
    </location>
</feature>
<reference evidence="6 7" key="1">
    <citation type="submission" date="2015-09" db="EMBL/GenBank/DDBJ databases">
        <title>Draft genome of a European isolate of the apple canker pathogen Neonectria ditissima.</title>
        <authorList>
            <person name="Gomez-Cortecero A."/>
            <person name="Harrison R.J."/>
            <person name="Armitage A.D."/>
        </authorList>
    </citation>
    <scope>NUCLEOTIDE SEQUENCE [LARGE SCALE GENOMIC DNA]</scope>
    <source>
        <strain evidence="6 7">R09/05</strain>
    </source>
</reference>